<reference evidence="1" key="1">
    <citation type="journal article" date="2015" name="Nature">
        <title>Complex archaea that bridge the gap between prokaryotes and eukaryotes.</title>
        <authorList>
            <person name="Spang A."/>
            <person name="Saw J.H."/>
            <person name="Jorgensen S.L."/>
            <person name="Zaremba-Niedzwiedzka K."/>
            <person name="Martijn J."/>
            <person name="Lind A.E."/>
            <person name="van Eijk R."/>
            <person name="Schleper C."/>
            <person name="Guy L."/>
            <person name="Ettema T.J."/>
        </authorList>
    </citation>
    <scope>NUCLEOTIDE SEQUENCE</scope>
</reference>
<dbReference type="EMBL" id="LAZR01030891">
    <property type="protein sequence ID" value="KKL55289.1"/>
    <property type="molecule type" value="Genomic_DNA"/>
</dbReference>
<gene>
    <name evidence="1" type="ORF">LCGC14_2256920</name>
</gene>
<organism evidence="1">
    <name type="scientific">marine sediment metagenome</name>
    <dbReference type="NCBI Taxonomy" id="412755"/>
    <lineage>
        <taxon>unclassified sequences</taxon>
        <taxon>metagenomes</taxon>
        <taxon>ecological metagenomes</taxon>
    </lineage>
</organism>
<accession>A0A0F9D1A5</accession>
<comment type="caution">
    <text evidence="1">The sequence shown here is derived from an EMBL/GenBank/DDBJ whole genome shotgun (WGS) entry which is preliminary data.</text>
</comment>
<dbReference type="AlphaFoldDB" id="A0A0F9D1A5"/>
<evidence type="ECO:0000313" key="1">
    <source>
        <dbReference type="EMBL" id="KKL55289.1"/>
    </source>
</evidence>
<proteinExistence type="predicted"/>
<protein>
    <submittedName>
        <fullName evidence="1">Uncharacterized protein</fullName>
    </submittedName>
</protein>
<name>A0A0F9D1A5_9ZZZZ</name>
<sequence length="130" mass="14831">MKKSIDIKLGKAIFCFNGKDIEVSLNGITKNTYTHLALIGIHELLSKRKDPGKAWRKIKTGQIGHAKTKPIPLIIRAVAHVYGKDIKQSQDFYSILDKKQKMKLRNDTRIKRFLAENEKETTIELSELVA</sequence>